<dbReference type="CDD" id="cd00739">
    <property type="entry name" value="DHPS"/>
    <property type="match status" value="1"/>
</dbReference>
<evidence type="ECO:0000256" key="3">
    <source>
        <dbReference type="ARBA" id="ARBA00004763"/>
    </source>
</evidence>
<accession>X1K4M5</accession>
<dbReference type="PROSITE" id="PS00793">
    <property type="entry name" value="DHPS_2"/>
    <property type="match status" value="1"/>
</dbReference>
<dbReference type="PANTHER" id="PTHR20941">
    <property type="entry name" value="FOLATE SYNTHESIS PROTEINS"/>
    <property type="match status" value="1"/>
</dbReference>
<evidence type="ECO:0000256" key="6">
    <source>
        <dbReference type="ARBA" id="ARBA00022723"/>
    </source>
</evidence>
<evidence type="ECO:0000259" key="9">
    <source>
        <dbReference type="PROSITE" id="PS50972"/>
    </source>
</evidence>
<reference evidence="10" key="1">
    <citation type="journal article" date="2014" name="Front. Microbiol.">
        <title>High frequency of phylogenetically diverse reductive dehalogenase-homologous genes in deep subseafloor sedimentary metagenomes.</title>
        <authorList>
            <person name="Kawai M."/>
            <person name="Futagami T."/>
            <person name="Toyoda A."/>
            <person name="Takaki Y."/>
            <person name="Nishi S."/>
            <person name="Hori S."/>
            <person name="Arai W."/>
            <person name="Tsubouchi T."/>
            <person name="Morono Y."/>
            <person name="Uchiyama I."/>
            <person name="Ito T."/>
            <person name="Fujiyama A."/>
            <person name="Inagaki F."/>
            <person name="Takami H."/>
        </authorList>
    </citation>
    <scope>NUCLEOTIDE SEQUENCE</scope>
    <source>
        <strain evidence="10">Expedition CK06-06</strain>
    </source>
</reference>
<comment type="pathway">
    <text evidence="3">Cofactor biosynthesis; tetrahydrofolate biosynthesis; 7,8-dihydrofolate from 2-amino-4-hydroxy-6-hydroxymethyl-7,8-dihydropteridine diphosphate and 4-aminobenzoate: step 1/2.</text>
</comment>
<keyword evidence="6" id="KW-0479">Metal-binding</keyword>
<feature type="non-terminal residue" evidence="10">
    <location>
        <position position="253"/>
    </location>
</feature>
<gene>
    <name evidence="10" type="ORF">S03H2_56587</name>
</gene>
<organism evidence="10">
    <name type="scientific">marine sediment metagenome</name>
    <dbReference type="NCBI Taxonomy" id="412755"/>
    <lineage>
        <taxon>unclassified sequences</taxon>
        <taxon>metagenomes</taxon>
        <taxon>ecological metagenomes</taxon>
    </lineage>
</organism>
<keyword evidence="7" id="KW-0460">Magnesium</keyword>
<evidence type="ECO:0000256" key="7">
    <source>
        <dbReference type="ARBA" id="ARBA00022842"/>
    </source>
</evidence>
<dbReference type="GO" id="GO:0005829">
    <property type="term" value="C:cytosol"/>
    <property type="evidence" value="ECO:0007669"/>
    <property type="project" value="TreeGrafter"/>
</dbReference>
<dbReference type="InterPro" id="IPR011005">
    <property type="entry name" value="Dihydropteroate_synth-like_sf"/>
</dbReference>
<dbReference type="PROSITE" id="PS50972">
    <property type="entry name" value="PTERIN_BINDING"/>
    <property type="match status" value="1"/>
</dbReference>
<feature type="non-terminal residue" evidence="10">
    <location>
        <position position="1"/>
    </location>
</feature>
<dbReference type="SUPFAM" id="SSF51717">
    <property type="entry name" value="Dihydropteroate synthetase-like"/>
    <property type="match status" value="1"/>
</dbReference>
<evidence type="ECO:0000313" key="10">
    <source>
        <dbReference type="EMBL" id="GAH88595.1"/>
    </source>
</evidence>
<dbReference type="GO" id="GO:0046872">
    <property type="term" value="F:metal ion binding"/>
    <property type="evidence" value="ECO:0007669"/>
    <property type="project" value="UniProtKB-KW"/>
</dbReference>
<comment type="caution">
    <text evidence="10">The sequence shown here is derived from an EMBL/GenBank/DDBJ whole genome shotgun (WGS) entry which is preliminary data.</text>
</comment>
<comment type="catalytic activity">
    <reaction evidence="1">
        <text>(7,8-dihydropterin-6-yl)methyl diphosphate + 4-aminobenzoate = 7,8-dihydropteroate + diphosphate</text>
        <dbReference type="Rhea" id="RHEA:19949"/>
        <dbReference type="ChEBI" id="CHEBI:17836"/>
        <dbReference type="ChEBI" id="CHEBI:17839"/>
        <dbReference type="ChEBI" id="CHEBI:33019"/>
        <dbReference type="ChEBI" id="CHEBI:72950"/>
        <dbReference type="EC" id="2.5.1.15"/>
    </reaction>
</comment>
<dbReference type="EMBL" id="BARU01036212">
    <property type="protein sequence ID" value="GAH88595.1"/>
    <property type="molecule type" value="Genomic_DNA"/>
</dbReference>
<name>X1K4M5_9ZZZZ</name>
<dbReference type="Pfam" id="PF00809">
    <property type="entry name" value="Pterin_bind"/>
    <property type="match status" value="1"/>
</dbReference>
<dbReference type="AlphaFoldDB" id="X1K4M5"/>
<evidence type="ECO:0000256" key="1">
    <source>
        <dbReference type="ARBA" id="ARBA00000012"/>
    </source>
</evidence>
<comment type="cofactor">
    <cofactor evidence="2">
        <name>Mg(2+)</name>
        <dbReference type="ChEBI" id="CHEBI:18420"/>
    </cofactor>
</comment>
<protein>
    <recommendedName>
        <fullName evidence="4">dihydropteroate synthase</fullName>
        <ecNumber evidence="4">2.5.1.15</ecNumber>
    </recommendedName>
</protein>
<dbReference type="InterPro" id="IPR006390">
    <property type="entry name" value="DHP_synth_dom"/>
</dbReference>
<evidence type="ECO:0000256" key="2">
    <source>
        <dbReference type="ARBA" id="ARBA00001946"/>
    </source>
</evidence>
<dbReference type="InterPro" id="IPR045031">
    <property type="entry name" value="DHP_synth-like"/>
</dbReference>
<dbReference type="GO" id="GO:0046654">
    <property type="term" value="P:tetrahydrofolate biosynthetic process"/>
    <property type="evidence" value="ECO:0007669"/>
    <property type="project" value="TreeGrafter"/>
</dbReference>
<feature type="domain" description="Pterin-binding" evidence="9">
    <location>
        <begin position="1"/>
        <end position="243"/>
    </location>
</feature>
<dbReference type="PANTHER" id="PTHR20941:SF1">
    <property type="entry name" value="FOLIC ACID SYNTHESIS PROTEIN FOL1"/>
    <property type="match status" value="1"/>
</dbReference>
<proteinExistence type="predicted"/>
<keyword evidence="8" id="KW-0289">Folate biosynthesis</keyword>
<dbReference type="NCBIfam" id="TIGR01496">
    <property type="entry name" value="DHPS"/>
    <property type="match status" value="1"/>
</dbReference>
<dbReference type="EC" id="2.5.1.15" evidence="4"/>
<dbReference type="GO" id="GO:0004156">
    <property type="term" value="F:dihydropteroate synthase activity"/>
    <property type="evidence" value="ECO:0007669"/>
    <property type="project" value="UniProtKB-EC"/>
</dbReference>
<dbReference type="InterPro" id="IPR000489">
    <property type="entry name" value="Pterin-binding_dom"/>
</dbReference>
<keyword evidence="5" id="KW-0808">Transferase</keyword>
<dbReference type="Gene3D" id="3.20.20.20">
    <property type="entry name" value="Dihydropteroate synthase-like"/>
    <property type="match status" value="1"/>
</dbReference>
<evidence type="ECO:0000256" key="5">
    <source>
        <dbReference type="ARBA" id="ARBA00022679"/>
    </source>
</evidence>
<evidence type="ECO:0000256" key="8">
    <source>
        <dbReference type="ARBA" id="ARBA00022909"/>
    </source>
</evidence>
<evidence type="ECO:0000256" key="4">
    <source>
        <dbReference type="ARBA" id="ARBA00012458"/>
    </source>
</evidence>
<sequence length="253" mass="27535">TYVMGILNLSPDSFSGDGLGDDIEAAVAWAKRLVDDGADIIDIGGESTRPGAQPVSADDELRRVMPVIERLAGELSVPLSIDTYKSAVASRAVKAGAMMINDVWGLKRDPHLAQVAAEAGVPIILVSYLQDTVRYDIIAEVISSLEKSIEQAMEAGVAWQNIIIDPGIGFGKSAEQNLEVIHRLTELRFLNRPILLGTSRKFMLSQPFDQRLEATAATVAIGIANGADMVRVHDVRQMVRVCRMSDAIIRRRQ</sequence>
<dbReference type="GO" id="GO:0046656">
    <property type="term" value="P:folic acid biosynthetic process"/>
    <property type="evidence" value="ECO:0007669"/>
    <property type="project" value="UniProtKB-KW"/>
</dbReference>